<dbReference type="Proteomes" id="UP000623467">
    <property type="component" value="Unassembled WGS sequence"/>
</dbReference>
<accession>A0A8H7D1L1</accession>
<dbReference type="EC" id="3.1.2.22" evidence="2"/>
<evidence type="ECO:0000256" key="5">
    <source>
        <dbReference type="ARBA" id="ARBA00022801"/>
    </source>
</evidence>
<protein>
    <recommendedName>
        <fullName evidence="3">Acyl-protein thioesterase 1</fullName>
        <ecNumber evidence="2">3.1.2.22</ecNumber>
    </recommendedName>
    <alternativeName>
        <fullName evidence="8">Palmitoyl-protein hydrolase</fullName>
    </alternativeName>
</protein>
<keyword evidence="6" id="KW-0443">Lipid metabolism</keyword>
<keyword evidence="5" id="KW-0378">Hydrolase</keyword>
<dbReference type="PANTHER" id="PTHR10655">
    <property type="entry name" value="LYSOPHOSPHOLIPASE-RELATED"/>
    <property type="match status" value="1"/>
</dbReference>
<reference evidence="11" key="1">
    <citation type="submission" date="2020-05" db="EMBL/GenBank/DDBJ databases">
        <title>Mycena genomes resolve the evolution of fungal bioluminescence.</title>
        <authorList>
            <person name="Tsai I.J."/>
        </authorList>
    </citation>
    <scope>NUCLEOTIDE SEQUENCE</scope>
    <source>
        <strain evidence="11">160909Yilan</strain>
    </source>
</reference>
<dbReference type="OrthoDB" id="2418081at2759"/>
<keyword evidence="4" id="KW-0719">Serine esterase</keyword>
<dbReference type="GO" id="GO:0006631">
    <property type="term" value="P:fatty acid metabolic process"/>
    <property type="evidence" value="ECO:0007669"/>
    <property type="project" value="UniProtKB-KW"/>
</dbReference>
<dbReference type="SUPFAM" id="SSF53474">
    <property type="entry name" value="alpha/beta-Hydrolases"/>
    <property type="match status" value="1"/>
</dbReference>
<evidence type="ECO:0000256" key="3">
    <source>
        <dbReference type="ARBA" id="ARBA00014923"/>
    </source>
</evidence>
<keyword evidence="6" id="KW-0276">Fatty acid metabolism</keyword>
<proteinExistence type="inferred from homology"/>
<comment type="similarity">
    <text evidence="1">Belongs to the AB hydrolase superfamily. AB hydrolase 2 family.</text>
</comment>
<dbReference type="Pfam" id="PF02230">
    <property type="entry name" value="Abhydrolase_2"/>
    <property type="match status" value="1"/>
</dbReference>
<organism evidence="11 12">
    <name type="scientific">Mycena sanguinolenta</name>
    <dbReference type="NCBI Taxonomy" id="230812"/>
    <lineage>
        <taxon>Eukaryota</taxon>
        <taxon>Fungi</taxon>
        <taxon>Dikarya</taxon>
        <taxon>Basidiomycota</taxon>
        <taxon>Agaricomycotina</taxon>
        <taxon>Agaricomycetes</taxon>
        <taxon>Agaricomycetidae</taxon>
        <taxon>Agaricales</taxon>
        <taxon>Marasmiineae</taxon>
        <taxon>Mycenaceae</taxon>
        <taxon>Mycena</taxon>
    </lineage>
</organism>
<evidence type="ECO:0000256" key="2">
    <source>
        <dbReference type="ARBA" id="ARBA00012423"/>
    </source>
</evidence>
<evidence type="ECO:0000256" key="6">
    <source>
        <dbReference type="ARBA" id="ARBA00022832"/>
    </source>
</evidence>
<dbReference type="PANTHER" id="PTHR10655:SF17">
    <property type="entry name" value="LYSOPHOSPHOLIPASE-LIKE PROTEIN 1"/>
    <property type="match status" value="1"/>
</dbReference>
<comment type="caution">
    <text evidence="11">The sequence shown here is derived from an EMBL/GenBank/DDBJ whole genome shotgun (WGS) entry which is preliminary data.</text>
</comment>
<gene>
    <name evidence="11" type="ORF">MSAN_01493000</name>
</gene>
<dbReference type="InterPro" id="IPR050565">
    <property type="entry name" value="LYPA1-2/EST-like"/>
</dbReference>
<dbReference type="GO" id="GO:0052689">
    <property type="term" value="F:carboxylic ester hydrolase activity"/>
    <property type="evidence" value="ECO:0007669"/>
    <property type="project" value="UniProtKB-KW"/>
</dbReference>
<dbReference type="EMBL" id="JACAZH010000011">
    <property type="protein sequence ID" value="KAF7355751.1"/>
    <property type="molecule type" value="Genomic_DNA"/>
</dbReference>
<evidence type="ECO:0000256" key="4">
    <source>
        <dbReference type="ARBA" id="ARBA00022487"/>
    </source>
</evidence>
<evidence type="ECO:0000259" key="10">
    <source>
        <dbReference type="Pfam" id="PF02230"/>
    </source>
</evidence>
<evidence type="ECO:0000313" key="12">
    <source>
        <dbReference type="Proteomes" id="UP000623467"/>
    </source>
</evidence>
<sequence>MPVLSSRSLLSAFAPLGAAILAGLAAVAYYTPYSQLAYLTAHAPPAKLTMAAIAPLRFLTVPAISKHTATVIFVHGLGDTGLGWKPVAQMLSREMPHVKWVLPHAPTMPVTANGGMTMPSWFDIYSFGFDTTEDEKGMLQTVHSLNQLITAEVDAEISASRIVLGGFSQGGAMTLLTGLTTERKLAGLAVLSGWLPLHEKFKSMASEHAGSIPIFWGQGAADSLVKPDLARRSANLVMEHFKTPAASSLDEAKGLFYKAYAGVEHGTNMEELDDLKAWLKKALPPISE</sequence>
<dbReference type="GO" id="GO:0005737">
    <property type="term" value="C:cytoplasm"/>
    <property type="evidence" value="ECO:0007669"/>
    <property type="project" value="TreeGrafter"/>
</dbReference>
<evidence type="ECO:0000256" key="7">
    <source>
        <dbReference type="ARBA" id="ARBA00029392"/>
    </source>
</evidence>
<comment type="function">
    <text evidence="7">Hydrolyzes fatty acids from S-acylated cysteine residues in proteins with a strong preference for palmitoylated G-alpha proteins over other acyl substrates. Mediates the deacylation of G-alpha proteins such as GPA1 in vivo, but has weak or no activity toward palmitoylated Ras proteins. Has weak lysophospholipase activity in vitro; however such activity may not exist in vivo.</text>
</comment>
<evidence type="ECO:0000313" key="11">
    <source>
        <dbReference type="EMBL" id="KAF7355751.1"/>
    </source>
</evidence>
<comment type="catalytic activity">
    <reaction evidence="9">
        <text>S-hexadecanoyl-L-cysteinyl-[protein] + H2O = L-cysteinyl-[protein] + hexadecanoate + H(+)</text>
        <dbReference type="Rhea" id="RHEA:19233"/>
        <dbReference type="Rhea" id="RHEA-COMP:10131"/>
        <dbReference type="Rhea" id="RHEA-COMP:11032"/>
        <dbReference type="ChEBI" id="CHEBI:7896"/>
        <dbReference type="ChEBI" id="CHEBI:15377"/>
        <dbReference type="ChEBI" id="CHEBI:15378"/>
        <dbReference type="ChEBI" id="CHEBI:29950"/>
        <dbReference type="ChEBI" id="CHEBI:74151"/>
        <dbReference type="EC" id="3.1.2.22"/>
    </reaction>
</comment>
<name>A0A8H7D1L1_9AGAR</name>
<dbReference type="GO" id="GO:0008474">
    <property type="term" value="F:palmitoyl-(protein) hydrolase activity"/>
    <property type="evidence" value="ECO:0007669"/>
    <property type="project" value="UniProtKB-EC"/>
</dbReference>
<feature type="domain" description="Phospholipase/carboxylesterase/thioesterase" evidence="10">
    <location>
        <begin position="61"/>
        <end position="280"/>
    </location>
</feature>
<dbReference type="Gene3D" id="3.40.50.1820">
    <property type="entry name" value="alpha/beta hydrolase"/>
    <property type="match status" value="1"/>
</dbReference>
<evidence type="ECO:0000256" key="9">
    <source>
        <dbReference type="ARBA" id="ARBA00047337"/>
    </source>
</evidence>
<dbReference type="AlphaFoldDB" id="A0A8H7D1L1"/>
<evidence type="ECO:0000256" key="1">
    <source>
        <dbReference type="ARBA" id="ARBA00006499"/>
    </source>
</evidence>
<keyword evidence="12" id="KW-1185">Reference proteome</keyword>
<evidence type="ECO:0000256" key="8">
    <source>
        <dbReference type="ARBA" id="ARBA00031195"/>
    </source>
</evidence>
<dbReference type="InterPro" id="IPR029058">
    <property type="entry name" value="AB_hydrolase_fold"/>
</dbReference>
<dbReference type="InterPro" id="IPR003140">
    <property type="entry name" value="PLipase/COase/thioEstase"/>
</dbReference>